<proteinExistence type="inferred from homology"/>
<evidence type="ECO:0000313" key="10">
    <source>
        <dbReference type="WormBase" id="SRAE_2000025100"/>
    </source>
</evidence>
<evidence type="ECO:0000256" key="1">
    <source>
        <dbReference type="ARBA" id="ARBA00006494"/>
    </source>
</evidence>
<dbReference type="WormBase" id="SRAE_2000025100">
    <property type="protein sequence ID" value="SRP05308"/>
    <property type="gene ID" value="WBGene00260444"/>
</dbReference>
<dbReference type="GO" id="GO:0006749">
    <property type="term" value="P:glutathione metabolic process"/>
    <property type="evidence" value="ECO:0007669"/>
    <property type="project" value="TreeGrafter"/>
</dbReference>
<dbReference type="GeneID" id="36377938"/>
<dbReference type="EMBL" id="LN609529">
    <property type="protein sequence ID" value="CEF65574.1"/>
    <property type="molecule type" value="Genomic_DNA"/>
</dbReference>
<dbReference type="STRING" id="34506.A0A090MXK1"/>
<dbReference type="InterPro" id="IPR051924">
    <property type="entry name" value="GST_Kappa/NadH"/>
</dbReference>
<feature type="active site" description="Nucleophile" evidence="5">
    <location>
        <position position="13"/>
    </location>
</feature>
<dbReference type="GO" id="GO:0005739">
    <property type="term" value="C:mitochondrion"/>
    <property type="evidence" value="ECO:0007669"/>
    <property type="project" value="TreeGrafter"/>
</dbReference>
<reference evidence="7" key="2">
    <citation type="submission" date="2014-09" db="EMBL/GenBank/DDBJ databases">
        <authorList>
            <person name="Aslett A.Martin."/>
        </authorList>
    </citation>
    <scope>NUCLEOTIDE SEQUENCE</scope>
    <source>
        <strain evidence="7">ED321 Heterogonic</strain>
    </source>
</reference>
<protein>
    <recommendedName>
        <fullName evidence="4">Glutathione S-transferase kappa</fullName>
        <ecNumber evidence="4">2.5.1.18</ecNumber>
    </recommendedName>
</protein>
<dbReference type="Proteomes" id="UP000035682">
    <property type="component" value="Unplaced"/>
</dbReference>
<dbReference type="PANTHER" id="PTHR42943">
    <property type="entry name" value="GLUTATHIONE S-TRANSFERASE KAPPA"/>
    <property type="match status" value="1"/>
</dbReference>
<dbReference type="InterPro" id="IPR014440">
    <property type="entry name" value="HCCAis_GSTk"/>
</dbReference>
<dbReference type="EC" id="2.5.1.18" evidence="4"/>
<evidence type="ECO:0000313" key="9">
    <source>
        <dbReference type="WBParaSite" id="SRAE_2000025100.1"/>
    </source>
</evidence>
<dbReference type="GO" id="GO:0004602">
    <property type="term" value="F:glutathione peroxidase activity"/>
    <property type="evidence" value="ECO:0007669"/>
    <property type="project" value="TreeGrafter"/>
</dbReference>
<dbReference type="CTD" id="36377938"/>
<comment type="catalytic activity">
    <reaction evidence="3 4">
        <text>RX + glutathione = an S-substituted glutathione + a halide anion + H(+)</text>
        <dbReference type="Rhea" id="RHEA:16437"/>
        <dbReference type="ChEBI" id="CHEBI:15378"/>
        <dbReference type="ChEBI" id="CHEBI:16042"/>
        <dbReference type="ChEBI" id="CHEBI:17792"/>
        <dbReference type="ChEBI" id="CHEBI:57925"/>
        <dbReference type="ChEBI" id="CHEBI:90779"/>
        <dbReference type="EC" id="2.5.1.18"/>
    </reaction>
</comment>
<name>A0A090MXK1_STRRB</name>
<evidence type="ECO:0000259" key="6">
    <source>
        <dbReference type="Pfam" id="PF01323"/>
    </source>
</evidence>
<dbReference type="Pfam" id="PF01323">
    <property type="entry name" value="DSBA"/>
    <property type="match status" value="1"/>
</dbReference>
<evidence type="ECO:0000256" key="3">
    <source>
        <dbReference type="ARBA" id="ARBA00047960"/>
    </source>
</evidence>
<comment type="similarity">
    <text evidence="1 4">Belongs to the GST superfamily. Kappa family.</text>
</comment>
<gene>
    <name evidence="7 9 10" type="ORF">SRAE_2000025100</name>
</gene>
<dbReference type="InterPro" id="IPR001853">
    <property type="entry name" value="DSBA-like_thioredoxin_dom"/>
</dbReference>
<reference evidence="9" key="3">
    <citation type="submission" date="2020-12" db="UniProtKB">
        <authorList>
            <consortium name="WormBaseParasite"/>
        </authorList>
    </citation>
    <scope>IDENTIFICATION</scope>
</reference>
<dbReference type="FunFam" id="3.40.30.10:FF:000096">
    <property type="entry name" value="Glutathione S-transferase kappa"/>
    <property type="match status" value="1"/>
</dbReference>
<dbReference type="GO" id="GO:0004364">
    <property type="term" value="F:glutathione transferase activity"/>
    <property type="evidence" value="ECO:0007669"/>
    <property type="project" value="UniProtKB-UniRule"/>
</dbReference>
<evidence type="ECO:0000313" key="8">
    <source>
        <dbReference type="Proteomes" id="UP000035682"/>
    </source>
</evidence>
<dbReference type="OrthoDB" id="4664297at2759"/>
<evidence type="ECO:0000313" key="7">
    <source>
        <dbReference type="EMBL" id="CEF65574.1"/>
    </source>
</evidence>
<dbReference type="AlphaFoldDB" id="A0A090MXK1"/>
<dbReference type="PIRSF" id="PIRSF006386">
    <property type="entry name" value="HCCAis_GSTk"/>
    <property type="match status" value="1"/>
</dbReference>
<organism evidence="7">
    <name type="scientific">Strongyloides ratti</name>
    <name type="common">Parasitic roundworm</name>
    <dbReference type="NCBI Taxonomy" id="34506"/>
    <lineage>
        <taxon>Eukaryota</taxon>
        <taxon>Metazoa</taxon>
        <taxon>Ecdysozoa</taxon>
        <taxon>Nematoda</taxon>
        <taxon>Chromadorea</taxon>
        <taxon>Rhabditida</taxon>
        <taxon>Tylenchina</taxon>
        <taxon>Panagrolaimomorpha</taxon>
        <taxon>Strongyloidoidea</taxon>
        <taxon>Strongyloididae</taxon>
        <taxon>Strongyloides</taxon>
    </lineage>
</organism>
<dbReference type="OMA" id="ECTNSKG"/>
<evidence type="ECO:0000256" key="2">
    <source>
        <dbReference type="ARBA" id="ARBA00022679"/>
    </source>
</evidence>
<sequence length="225" mass="25735">MLPKVTFYYDIISPYSWIGFETLLRYQQKQYFNLKLKPVFLGGIFKETSNKSPLMVPAKSEYVMKELGLTSDYYGMKIVPPKDFIKTAFTQGSLNALRFLVALENENEKHLIPASRELWNRLWSRQESAYTENDFIEVGTNIGLNKETIDNVLKNTSSLTVKEKIKTSTMEAVAEGAFGVPWIVVEKADGVKRSFFGSDKMPLICFFIDKPFLGPLVQNECKNKL</sequence>
<dbReference type="WBParaSite" id="SRAE_2000025100.1">
    <property type="protein sequence ID" value="SRAE_2000025100.1"/>
    <property type="gene ID" value="WBGene00260444"/>
</dbReference>
<keyword evidence="2 4" id="KW-0808">Transferase</keyword>
<dbReference type="GO" id="GO:0005777">
    <property type="term" value="C:peroxisome"/>
    <property type="evidence" value="ECO:0007669"/>
    <property type="project" value="TreeGrafter"/>
</dbReference>
<dbReference type="InterPro" id="IPR036249">
    <property type="entry name" value="Thioredoxin-like_sf"/>
</dbReference>
<reference evidence="8" key="1">
    <citation type="submission" date="2014-09" db="EMBL/GenBank/DDBJ databases">
        <authorList>
            <person name="Martin A.A."/>
        </authorList>
    </citation>
    <scope>NUCLEOTIDE SEQUENCE</scope>
    <source>
        <strain evidence="8">ED321</strain>
    </source>
</reference>
<evidence type="ECO:0000256" key="4">
    <source>
        <dbReference type="PIRNR" id="PIRNR006386"/>
    </source>
</evidence>
<dbReference type="Gene3D" id="3.40.30.10">
    <property type="entry name" value="Glutaredoxin"/>
    <property type="match status" value="1"/>
</dbReference>
<dbReference type="PANTHER" id="PTHR42943:SF2">
    <property type="entry name" value="GLUTATHIONE S-TRANSFERASE KAPPA 1"/>
    <property type="match status" value="1"/>
</dbReference>
<feature type="domain" description="DSBA-like thioredoxin" evidence="6">
    <location>
        <begin position="5"/>
        <end position="202"/>
    </location>
</feature>
<evidence type="ECO:0000256" key="5">
    <source>
        <dbReference type="PIRSR" id="PIRSR006386-1"/>
    </source>
</evidence>
<accession>A0A090MXK1</accession>
<dbReference type="SUPFAM" id="SSF52833">
    <property type="entry name" value="Thioredoxin-like"/>
    <property type="match status" value="1"/>
</dbReference>
<dbReference type="RefSeq" id="XP_024504774.1">
    <property type="nucleotide sequence ID" value="XM_024651059.1"/>
</dbReference>
<keyword evidence="8" id="KW-1185">Reference proteome</keyword>